<protein>
    <recommendedName>
        <fullName evidence="4">G-protein coupled receptors family 1 profile domain-containing protein</fullName>
    </recommendedName>
</protein>
<accession>A0A6A4WN76</accession>
<feature type="transmembrane region" description="Helical" evidence="1">
    <location>
        <begin position="35"/>
        <end position="56"/>
    </location>
</feature>
<evidence type="ECO:0000313" key="3">
    <source>
        <dbReference type="Proteomes" id="UP000440578"/>
    </source>
</evidence>
<feature type="transmembrane region" description="Helical" evidence="1">
    <location>
        <begin position="172"/>
        <end position="194"/>
    </location>
</feature>
<keyword evidence="1" id="KW-0472">Membrane</keyword>
<organism evidence="2 3">
    <name type="scientific">Amphibalanus amphitrite</name>
    <name type="common">Striped barnacle</name>
    <name type="synonym">Balanus amphitrite</name>
    <dbReference type="NCBI Taxonomy" id="1232801"/>
    <lineage>
        <taxon>Eukaryota</taxon>
        <taxon>Metazoa</taxon>
        <taxon>Ecdysozoa</taxon>
        <taxon>Arthropoda</taxon>
        <taxon>Crustacea</taxon>
        <taxon>Multicrustacea</taxon>
        <taxon>Cirripedia</taxon>
        <taxon>Thoracica</taxon>
        <taxon>Thoracicalcarea</taxon>
        <taxon>Balanomorpha</taxon>
        <taxon>Balanoidea</taxon>
        <taxon>Balanidae</taxon>
        <taxon>Amphibalaninae</taxon>
        <taxon>Amphibalanus</taxon>
    </lineage>
</organism>
<sequence>MIGWLRTGVPLVLTLIFALPLTVIARNRTIRGEPMVILILNMTIILFLFNFTSFALSAIDVQYGYDMPQLLCGMLMLIGVNIFGGFKVSTFFLALEQYIAVVFSLRHFTIMSRWVKRMVALTWFYIGTLTVVGLVCHHLELETVAEFDIRVLGIGHEIQKCGWQMIPNAFMVAFQACFLLFSMLTCAILLYTAYQGFKHEKRIAKGDVSHQTRRFMMRFKSFKRIVKLLVIFLLIDIIGTGIHIASRWFTLPPVFLNVTHLARVLSLIVEYWAYGASNTIIRRAVRLFFGFRPTPEESEIAPWAPERTPQIAPSDQLVVADLEAASDN</sequence>
<comment type="caution">
    <text evidence="2">The sequence shown here is derived from an EMBL/GenBank/DDBJ whole genome shotgun (WGS) entry which is preliminary data.</text>
</comment>
<keyword evidence="1" id="KW-0812">Transmembrane</keyword>
<keyword evidence="1" id="KW-1133">Transmembrane helix</keyword>
<feature type="transmembrane region" description="Helical" evidence="1">
    <location>
        <begin position="225"/>
        <end position="248"/>
    </location>
</feature>
<keyword evidence="3" id="KW-1185">Reference proteome</keyword>
<dbReference type="CDD" id="cd00637">
    <property type="entry name" value="7tm_classA_rhodopsin-like"/>
    <property type="match status" value="1"/>
</dbReference>
<evidence type="ECO:0000313" key="2">
    <source>
        <dbReference type="EMBL" id="KAF0308285.1"/>
    </source>
</evidence>
<dbReference type="SUPFAM" id="SSF81321">
    <property type="entry name" value="Family A G protein-coupled receptor-like"/>
    <property type="match status" value="1"/>
</dbReference>
<dbReference type="EMBL" id="VIIS01000497">
    <property type="protein sequence ID" value="KAF0308285.1"/>
    <property type="molecule type" value="Genomic_DNA"/>
</dbReference>
<dbReference type="Proteomes" id="UP000440578">
    <property type="component" value="Unassembled WGS sequence"/>
</dbReference>
<feature type="transmembrane region" description="Helical" evidence="1">
    <location>
        <begin position="120"/>
        <end position="140"/>
    </location>
</feature>
<evidence type="ECO:0000256" key="1">
    <source>
        <dbReference type="SAM" id="Phobius"/>
    </source>
</evidence>
<name>A0A6A4WN76_AMPAM</name>
<evidence type="ECO:0008006" key="4">
    <source>
        <dbReference type="Google" id="ProtNLM"/>
    </source>
</evidence>
<feature type="transmembrane region" description="Helical" evidence="1">
    <location>
        <begin position="254"/>
        <end position="274"/>
    </location>
</feature>
<reference evidence="2 3" key="1">
    <citation type="submission" date="2019-07" db="EMBL/GenBank/DDBJ databases">
        <title>Draft genome assembly of a fouling barnacle, Amphibalanus amphitrite (Darwin, 1854): The first reference genome for Thecostraca.</title>
        <authorList>
            <person name="Kim W."/>
        </authorList>
    </citation>
    <scope>NUCLEOTIDE SEQUENCE [LARGE SCALE GENOMIC DNA]</scope>
    <source>
        <strain evidence="2">SNU_AA5</strain>
        <tissue evidence="2">Soma without cirri and trophi</tissue>
    </source>
</reference>
<dbReference type="Gene3D" id="1.20.1070.10">
    <property type="entry name" value="Rhodopsin 7-helix transmembrane proteins"/>
    <property type="match status" value="1"/>
</dbReference>
<dbReference type="AlphaFoldDB" id="A0A6A4WN76"/>
<gene>
    <name evidence="2" type="ORF">FJT64_020474</name>
</gene>
<proteinExistence type="predicted"/>
<feature type="transmembrane region" description="Helical" evidence="1">
    <location>
        <begin position="68"/>
        <end position="84"/>
    </location>
</feature>